<organism evidence="2 3">
    <name type="scientific">Tulasnella calospora MUT 4182</name>
    <dbReference type="NCBI Taxonomy" id="1051891"/>
    <lineage>
        <taxon>Eukaryota</taxon>
        <taxon>Fungi</taxon>
        <taxon>Dikarya</taxon>
        <taxon>Basidiomycota</taxon>
        <taxon>Agaricomycotina</taxon>
        <taxon>Agaricomycetes</taxon>
        <taxon>Cantharellales</taxon>
        <taxon>Tulasnellaceae</taxon>
        <taxon>Tulasnella</taxon>
    </lineage>
</organism>
<keyword evidence="3" id="KW-1185">Reference proteome</keyword>
<reference evidence="3" key="2">
    <citation type="submission" date="2015-01" db="EMBL/GenBank/DDBJ databases">
        <title>Evolutionary Origins and Diversification of the Mycorrhizal Mutualists.</title>
        <authorList>
            <consortium name="DOE Joint Genome Institute"/>
            <consortium name="Mycorrhizal Genomics Consortium"/>
            <person name="Kohler A."/>
            <person name="Kuo A."/>
            <person name="Nagy L.G."/>
            <person name="Floudas D."/>
            <person name="Copeland A."/>
            <person name="Barry K.W."/>
            <person name="Cichocki N."/>
            <person name="Veneault-Fourrey C."/>
            <person name="LaButti K."/>
            <person name="Lindquist E.A."/>
            <person name="Lipzen A."/>
            <person name="Lundell T."/>
            <person name="Morin E."/>
            <person name="Murat C."/>
            <person name="Riley R."/>
            <person name="Ohm R."/>
            <person name="Sun H."/>
            <person name="Tunlid A."/>
            <person name="Henrissat B."/>
            <person name="Grigoriev I.V."/>
            <person name="Hibbett D.S."/>
            <person name="Martin F."/>
        </authorList>
    </citation>
    <scope>NUCLEOTIDE SEQUENCE [LARGE SCALE GENOMIC DNA]</scope>
    <source>
        <strain evidence="3">MUT 4182</strain>
    </source>
</reference>
<feature type="region of interest" description="Disordered" evidence="1">
    <location>
        <begin position="1"/>
        <end position="25"/>
    </location>
</feature>
<evidence type="ECO:0000313" key="3">
    <source>
        <dbReference type="Proteomes" id="UP000054248"/>
    </source>
</evidence>
<proteinExistence type="predicted"/>
<evidence type="ECO:0000313" key="2">
    <source>
        <dbReference type="EMBL" id="KIO19244.1"/>
    </source>
</evidence>
<accession>A0A0C3Q729</accession>
<dbReference type="EMBL" id="KN823233">
    <property type="protein sequence ID" value="KIO19244.1"/>
    <property type="molecule type" value="Genomic_DNA"/>
</dbReference>
<reference evidence="2 3" key="1">
    <citation type="submission" date="2014-04" db="EMBL/GenBank/DDBJ databases">
        <authorList>
            <consortium name="DOE Joint Genome Institute"/>
            <person name="Kuo A."/>
            <person name="Girlanda M."/>
            <person name="Perotto S."/>
            <person name="Kohler A."/>
            <person name="Nagy L.G."/>
            <person name="Floudas D."/>
            <person name="Copeland A."/>
            <person name="Barry K.W."/>
            <person name="Cichocki N."/>
            <person name="Veneault-Fourrey C."/>
            <person name="LaButti K."/>
            <person name="Lindquist E.A."/>
            <person name="Lipzen A."/>
            <person name="Lundell T."/>
            <person name="Morin E."/>
            <person name="Murat C."/>
            <person name="Sun H."/>
            <person name="Tunlid A."/>
            <person name="Henrissat B."/>
            <person name="Grigoriev I.V."/>
            <person name="Hibbett D.S."/>
            <person name="Martin F."/>
            <person name="Nordberg H.P."/>
            <person name="Cantor M.N."/>
            <person name="Hua S.X."/>
        </authorList>
    </citation>
    <scope>NUCLEOTIDE SEQUENCE [LARGE SCALE GENOMIC DNA]</scope>
    <source>
        <strain evidence="2 3">MUT 4182</strain>
    </source>
</reference>
<feature type="compositionally biased region" description="Polar residues" evidence="1">
    <location>
        <begin position="9"/>
        <end position="20"/>
    </location>
</feature>
<dbReference type="Proteomes" id="UP000054248">
    <property type="component" value="Unassembled WGS sequence"/>
</dbReference>
<name>A0A0C3Q729_9AGAM</name>
<dbReference type="AlphaFoldDB" id="A0A0C3Q729"/>
<gene>
    <name evidence="2" type="ORF">M407DRAFT_31133</name>
</gene>
<sequence length="77" mass="8367">MPRVFADTSIPSTARRNGTPANAAKPFWTQRDAQDVEAVIQDLLAAPYRAVLIGVLAKTQSSNICDGSIEVFLTFRS</sequence>
<evidence type="ECO:0000256" key="1">
    <source>
        <dbReference type="SAM" id="MobiDB-lite"/>
    </source>
</evidence>
<dbReference type="HOGENOM" id="CLU_2639914_0_0_1"/>
<protein>
    <submittedName>
        <fullName evidence="2">Uncharacterized protein</fullName>
    </submittedName>
</protein>